<dbReference type="PANTHER" id="PTHR24106">
    <property type="entry name" value="NACHT, LRR AND CARD DOMAINS-CONTAINING"/>
    <property type="match status" value="1"/>
</dbReference>
<gene>
    <name evidence="10" type="primary">LOC113091233</name>
</gene>
<keyword evidence="6" id="KW-0067">ATP-binding</keyword>
<dbReference type="SUPFAM" id="SSF49899">
    <property type="entry name" value="Concanavalin A-like lectins/glucanases"/>
    <property type="match status" value="1"/>
</dbReference>
<evidence type="ECO:0000259" key="8">
    <source>
        <dbReference type="PROSITE" id="PS50837"/>
    </source>
</evidence>
<dbReference type="FunFam" id="2.60.120.920:FF:000066">
    <property type="entry name" value="Si:ch211-208f21.3"/>
    <property type="match status" value="1"/>
</dbReference>
<dbReference type="SMART" id="SM00589">
    <property type="entry name" value="PRY"/>
    <property type="match status" value="1"/>
</dbReference>
<dbReference type="SMART" id="SM00368">
    <property type="entry name" value="LRR_RI"/>
    <property type="match status" value="7"/>
</dbReference>
<evidence type="ECO:0000259" key="7">
    <source>
        <dbReference type="PROSITE" id="PS50188"/>
    </source>
</evidence>
<protein>
    <submittedName>
        <fullName evidence="10">NACHT, LRR and PYD domains-containing protein 12-like</fullName>
    </submittedName>
</protein>
<dbReference type="FunFam" id="3.40.50.300:FF:000210">
    <property type="entry name" value="Si:dkey-16p6.1"/>
    <property type="match status" value="1"/>
</dbReference>
<dbReference type="InterPro" id="IPR006574">
    <property type="entry name" value="PRY"/>
</dbReference>
<dbReference type="Gene3D" id="3.80.10.10">
    <property type="entry name" value="Ribonuclease Inhibitor"/>
    <property type="match status" value="1"/>
</dbReference>
<keyword evidence="5" id="KW-0547">Nucleotide-binding</keyword>
<dbReference type="Pfam" id="PF13765">
    <property type="entry name" value="PRY"/>
    <property type="match status" value="1"/>
</dbReference>
<feature type="domain" description="B30.2/SPRY" evidence="7">
    <location>
        <begin position="924"/>
        <end position="1114"/>
    </location>
</feature>
<proteinExistence type="predicted"/>
<keyword evidence="3" id="KW-0433">Leucine-rich repeat</keyword>
<dbReference type="GeneID" id="113091233"/>
<dbReference type="RefSeq" id="XP_026112436.1">
    <property type="nucleotide sequence ID" value="XM_026256651.1"/>
</dbReference>
<evidence type="ECO:0000256" key="2">
    <source>
        <dbReference type="ARBA" id="ARBA00022490"/>
    </source>
</evidence>
<reference evidence="10" key="1">
    <citation type="submission" date="2025-08" db="UniProtKB">
        <authorList>
            <consortium name="RefSeq"/>
        </authorList>
    </citation>
    <scope>IDENTIFICATION</scope>
    <source>
        <strain evidence="10">Wakin</strain>
        <tissue evidence="10">Muscle</tissue>
    </source>
</reference>
<dbReference type="AlphaFoldDB" id="A0A6P6NUZ4"/>
<dbReference type="PROSITE" id="PS51450">
    <property type="entry name" value="LRR"/>
    <property type="match status" value="1"/>
</dbReference>
<dbReference type="GO" id="GO:0005737">
    <property type="term" value="C:cytoplasm"/>
    <property type="evidence" value="ECO:0007669"/>
    <property type="project" value="UniProtKB-SubCell"/>
</dbReference>
<dbReference type="InterPro" id="IPR043136">
    <property type="entry name" value="B30.2/SPRY_sf"/>
</dbReference>
<comment type="subcellular location">
    <subcellularLocation>
        <location evidence="1">Cytoplasm</location>
    </subcellularLocation>
</comment>
<dbReference type="InterPro" id="IPR029495">
    <property type="entry name" value="NACHT-assoc"/>
</dbReference>
<dbReference type="Pfam" id="PF17779">
    <property type="entry name" value="WHD_NOD2"/>
    <property type="match status" value="1"/>
</dbReference>
<dbReference type="InterPro" id="IPR001870">
    <property type="entry name" value="B30.2/SPRY"/>
</dbReference>
<accession>A0A6P6NUZ4</accession>
<dbReference type="InterPro" id="IPR041267">
    <property type="entry name" value="NLRP_HD2"/>
</dbReference>
<dbReference type="PROSITE" id="PS50837">
    <property type="entry name" value="NACHT"/>
    <property type="match status" value="1"/>
</dbReference>
<dbReference type="SUPFAM" id="SSF52047">
    <property type="entry name" value="RNI-like"/>
    <property type="match status" value="1"/>
</dbReference>
<dbReference type="Pfam" id="PF13516">
    <property type="entry name" value="LRR_6"/>
    <property type="match status" value="4"/>
</dbReference>
<dbReference type="PRINTS" id="PR01407">
    <property type="entry name" value="BUTYPHLNCDUF"/>
</dbReference>
<dbReference type="SMART" id="SM01288">
    <property type="entry name" value="FISNA"/>
    <property type="match status" value="1"/>
</dbReference>
<dbReference type="InterPro" id="IPR007111">
    <property type="entry name" value="NACHT_NTPase"/>
</dbReference>
<evidence type="ECO:0000256" key="1">
    <source>
        <dbReference type="ARBA" id="ARBA00004496"/>
    </source>
</evidence>
<dbReference type="Pfam" id="PF14484">
    <property type="entry name" value="FISNA"/>
    <property type="match status" value="1"/>
</dbReference>
<dbReference type="FunFam" id="3.80.10.10:FF:000100">
    <property type="entry name" value="Si:dkey-11n14.1"/>
    <property type="match status" value="1"/>
</dbReference>
<dbReference type="KEGG" id="caua:113091233"/>
<dbReference type="InterPro" id="IPR003879">
    <property type="entry name" value="Butyrophylin_SPRY"/>
</dbReference>
<dbReference type="InterPro" id="IPR027417">
    <property type="entry name" value="P-loop_NTPase"/>
</dbReference>
<sequence length="1114" mass="127820">MTSEQIWDTPDEDQNRNVFYRCCCCYRGSKQKHGKKHVHSDSVPMKNDQNGDTQYIEAETSASVHAPFLTKNNIQTVNFYGSNPAGNDQQKSLVTAEEQLENQEVLRLQQFLVTHKTNMKKKVEHIFECKKENEACLEAVYTELFITEGDMKDVNQEHELHKNALKTQKSQDTPINCNDIFTLLRRKCEKKIVLTKGIAGIGKTVSVYKFIMDWAEGKANQDIDCVFMLPFREINSIKDREVNLHEFLQVFYNELKDLAKSKLYTDSKLAFIFDGLDESRLPLNFESRVLSSVQEKSSVDMLFINLVKGYLLPSALVWVTSRPAAANQIHPQYVGLFTEVRGFTDQQKEEYFRKRITDETQASRIISHIKTSRSLYIMCHIPVFCWITATVLQDIPIEDNMENICTTLTEMYIHFLLIQVNIKNQKYDKKEERQRTKHLQSNSPMILNLAKLAFEQLMKEQIVFYEEDLEECGIEVNVDTEFTGMITEIFKKEKGLHEIKVFCFVHLSVQEFLAAVHVIICYMNKNMQELQHFFDETTQNYTLQELLQKAIEKAMMSQRGHLDLFLRFLMGISLISNQTLLKGLINRTEDTTESITKTAEYIKKVQSEYSISDETSVNLFFCLLELKDHSLYEEIQSYLSSDAHPGRELSSSMCTVLIYILLMSEKVLDEFSPKRFTSYQADYKRLIPAVRCCKKALFDNCGFDETCCETLSSALQSSNSHLTDLDLSTNYLQDSGAKLLYEGLKISHCKLKILRLCGCYLTDQSCESLSLALQSSVLRELDLSNNNLQDLGVKLLSDGLKSPNCQLEILRFSICNLTAHSCESLSSVLQSSKNILSELDLSNNDLQDSGVKLLSEGLKNPNCRLEILRLSGCMVTEEGYGFVYSALNSNPLYLKELDLSYNHPGNSGVKPFSKKLEDQNCKLNVDHEGEFRITTGLKKYACDLTLDPNTANNQLILSEENKRVTCWENKQEYPDHQDRFTFYPQVLCRESVCGRCYWEIEWSGDNGVYISVSYKSISREGNVDECWFGCNDHSWSLICLPIRYSFRHNKIVTCLPVEPIIGSRIGVYVDHSAGTLSFYSVSDTMSLIHTIQTTFTQPLYPGFKVYNNSSVKLY</sequence>
<dbReference type="InterPro" id="IPR001611">
    <property type="entry name" value="Leu-rich_rpt"/>
</dbReference>
<keyword evidence="9" id="KW-1185">Reference proteome</keyword>
<feature type="domain" description="NACHT" evidence="8">
    <location>
        <begin position="191"/>
        <end position="325"/>
    </location>
</feature>
<dbReference type="CDD" id="cd16040">
    <property type="entry name" value="SPRY_PRY_SNTX"/>
    <property type="match status" value="1"/>
</dbReference>
<organism evidence="9 10">
    <name type="scientific">Carassius auratus</name>
    <name type="common">Goldfish</name>
    <dbReference type="NCBI Taxonomy" id="7957"/>
    <lineage>
        <taxon>Eukaryota</taxon>
        <taxon>Metazoa</taxon>
        <taxon>Chordata</taxon>
        <taxon>Craniata</taxon>
        <taxon>Vertebrata</taxon>
        <taxon>Euteleostomi</taxon>
        <taxon>Actinopterygii</taxon>
        <taxon>Neopterygii</taxon>
        <taxon>Teleostei</taxon>
        <taxon>Ostariophysi</taxon>
        <taxon>Cypriniformes</taxon>
        <taxon>Cyprinidae</taxon>
        <taxon>Cyprininae</taxon>
        <taxon>Carassius</taxon>
    </lineage>
</organism>
<dbReference type="InterPro" id="IPR051261">
    <property type="entry name" value="NLR"/>
</dbReference>
<dbReference type="Pfam" id="PF05729">
    <property type="entry name" value="NACHT"/>
    <property type="match status" value="1"/>
</dbReference>
<dbReference type="Gene3D" id="2.60.120.920">
    <property type="match status" value="1"/>
</dbReference>
<keyword evidence="4" id="KW-0677">Repeat</keyword>
<dbReference type="InterPro" id="IPR013320">
    <property type="entry name" value="ConA-like_dom_sf"/>
</dbReference>
<dbReference type="PROSITE" id="PS50188">
    <property type="entry name" value="B302_SPRY"/>
    <property type="match status" value="1"/>
</dbReference>
<dbReference type="InterPro" id="IPR003877">
    <property type="entry name" value="SPRY_dom"/>
</dbReference>
<dbReference type="GO" id="GO:0005524">
    <property type="term" value="F:ATP binding"/>
    <property type="evidence" value="ECO:0007669"/>
    <property type="project" value="UniProtKB-KW"/>
</dbReference>
<dbReference type="Proteomes" id="UP000515129">
    <property type="component" value="Unplaced"/>
</dbReference>
<dbReference type="SMART" id="SM00449">
    <property type="entry name" value="SPRY"/>
    <property type="match status" value="1"/>
</dbReference>
<evidence type="ECO:0000256" key="3">
    <source>
        <dbReference type="ARBA" id="ARBA00022614"/>
    </source>
</evidence>
<name>A0A6P6NUZ4_CARAU</name>
<dbReference type="Pfam" id="PF00622">
    <property type="entry name" value="SPRY"/>
    <property type="match status" value="1"/>
</dbReference>
<evidence type="ECO:0000256" key="6">
    <source>
        <dbReference type="ARBA" id="ARBA00022840"/>
    </source>
</evidence>
<keyword evidence="2" id="KW-0963">Cytoplasm</keyword>
<evidence type="ECO:0000313" key="9">
    <source>
        <dbReference type="Proteomes" id="UP000515129"/>
    </source>
</evidence>
<dbReference type="Gene3D" id="3.40.50.300">
    <property type="entry name" value="P-loop containing nucleotide triphosphate hydrolases"/>
    <property type="match status" value="1"/>
</dbReference>
<dbReference type="InterPro" id="IPR032675">
    <property type="entry name" value="LRR_dom_sf"/>
</dbReference>
<dbReference type="OrthoDB" id="120976at2759"/>
<evidence type="ECO:0000256" key="5">
    <source>
        <dbReference type="ARBA" id="ARBA00022741"/>
    </source>
</evidence>
<evidence type="ECO:0000313" key="10">
    <source>
        <dbReference type="RefSeq" id="XP_026112436.1"/>
    </source>
</evidence>
<dbReference type="Pfam" id="PF17776">
    <property type="entry name" value="NLRC4_HD2"/>
    <property type="match status" value="1"/>
</dbReference>
<evidence type="ECO:0000256" key="4">
    <source>
        <dbReference type="ARBA" id="ARBA00022737"/>
    </source>
</evidence>
<dbReference type="InterPro" id="IPR041075">
    <property type="entry name" value="NOD1/2_WH"/>
</dbReference>